<dbReference type="CDD" id="cd04181">
    <property type="entry name" value="NTP_transferase"/>
    <property type="match status" value="1"/>
</dbReference>
<dbReference type="InterPro" id="IPR050486">
    <property type="entry name" value="Mannose-1P_guanyltransferase"/>
</dbReference>
<evidence type="ECO:0000313" key="2">
    <source>
        <dbReference type="EMBL" id="REL26052.1"/>
    </source>
</evidence>
<gene>
    <name evidence="2" type="ORF">DXX93_05345</name>
</gene>
<protein>
    <submittedName>
        <fullName evidence="2">Nucleotidyltransferase family protein</fullName>
    </submittedName>
</protein>
<name>A0A3E0TPR6_9GAMM</name>
<reference evidence="2 3" key="1">
    <citation type="submission" date="2018-08" db="EMBL/GenBank/DDBJ databases">
        <title>Thalassotalea euphylliae genome.</title>
        <authorList>
            <person name="Summers S."/>
            <person name="Rice S.A."/>
            <person name="Freckelton M.L."/>
            <person name="Nedved B.T."/>
            <person name="Hadfield M.G."/>
        </authorList>
    </citation>
    <scope>NUCLEOTIDE SEQUENCE [LARGE SCALE GENOMIC DNA]</scope>
    <source>
        <strain evidence="2 3">H1</strain>
    </source>
</reference>
<dbReference type="AlphaFoldDB" id="A0A3E0TPR6"/>
<keyword evidence="2" id="KW-0808">Transferase</keyword>
<dbReference type="SUPFAM" id="SSF53448">
    <property type="entry name" value="Nucleotide-diphospho-sugar transferases"/>
    <property type="match status" value="1"/>
</dbReference>
<evidence type="ECO:0000313" key="3">
    <source>
        <dbReference type="Proteomes" id="UP000256478"/>
    </source>
</evidence>
<dbReference type="Proteomes" id="UP000256478">
    <property type="component" value="Unassembled WGS sequence"/>
</dbReference>
<dbReference type="Pfam" id="PF00483">
    <property type="entry name" value="NTP_transferase"/>
    <property type="match status" value="1"/>
</dbReference>
<dbReference type="GO" id="GO:0016740">
    <property type="term" value="F:transferase activity"/>
    <property type="evidence" value="ECO:0007669"/>
    <property type="project" value="UniProtKB-KW"/>
</dbReference>
<dbReference type="RefSeq" id="WP_116007173.1">
    <property type="nucleotide sequence ID" value="NZ_QUOU01000001.1"/>
</dbReference>
<evidence type="ECO:0000259" key="1">
    <source>
        <dbReference type="Pfam" id="PF00483"/>
    </source>
</evidence>
<organism evidence="2 3">
    <name type="scientific">Thalassotalea euphylliae</name>
    <dbReference type="NCBI Taxonomy" id="1655234"/>
    <lineage>
        <taxon>Bacteria</taxon>
        <taxon>Pseudomonadati</taxon>
        <taxon>Pseudomonadota</taxon>
        <taxon>Gammaproteobacteria</taxon>
        <taxon>Alteromonadales</taxon>
        <taxon>Colwelliaceae</taxon>
        <taxon>Thalassotalea</taxon>
    </lineage>
</organism>
<dbReference type="InterPro" id="IPR029044">
    <property type="entry name" value="Nucleotide-diphossugar_trans"/>
</dbReference>
<dbReference type="OrthoDB" id="9788272at2"/>
<accession>A0A3E0TPR6</accession>
<proteinExistence type="predicted"/>
<dbReference type="PANTHER" id="PTHR22572">
    <property type="entry name" value="SUGAR-1-PHOSPHATE GUANYL TRANSFERASE"/>
    <property type="match status" value="1"/>
</dbReference>
<comment type="caution">
    <text evidence="2">The sequence shown here is derived from an EMBL/GenBank/DDBJ whole genome shotgun (WGS) entry which is preliminary data.</text>
</comment>
<feature type="domain" description="Nucleotidyl transferase" evidence="1">
    <location>
        <begin position="2"/>
        <end position="230"/>
    </location>
</feature>
<dbReference type="Gene3D" id="3.90.550.10">
    <property type="entry name" value="Spore Coat Polysaccharide Biosynthesis Protein SpsA, Chain A"/>
    <property type="match status" value="1"/>
</dbReference>
<sequence>MKAILLAAGLGTRLKPLTDTMPKCLVPIKGKPLLAYWLEKLDALGVTEILINLHYLSEKVAAFIATSPYKSKVTLIKEDKLLGTAGTLVANKEFWQNEETLVIHADNFCMSDLQAFVKDHQKRINQTDASLLLFETEQPSACGIVKLNQDNVIVEFHEKVPNPPGKLASGALFIFSPNVYSKYFQNLDNSVYRELSIDIIPQMVDHLNGWQSDLPYLDIGTPEMLEKANNLPI</sequence>
<dbReference type="EMBL" id="QUOU01000001">
    <property type="protein sequence ID" value="REL26052.1"/>
    <property type="molecule type" value="Genomic_DNA"/>
</dbReference>
<dbReference type="InterPro" id="IPR005835">
    <property type="entry name" value="NTP_transferase_dom"/>
</dbReference>